<dbReference type="InterPro" id="IPR025398">
    <property type="entry name" value="DUF4371"/>
</dbReference>
<dbReference type="PANTHER" id="PTHR45749:SF21">
    <property type="entry name" value="DUF4371 DOMAIN-CONTAINING PROTEIN"/>
    <property type="match status" value="1"/>
</dbReference>
<dbReference type="RefSeq" id="XP_016656039.1">
    <property type="nucleotide sequence ID" value="XM_016800550.1"/>
</dbReference>
<reference evidence="3" key="1">
    <citation type="submission" date="2010-06" db="EMBL/GenBank/DDBJ databases">
        <authorList>
            <person name="Jiang H."/>
            <person name="Abraham K."/>
            <person name="Ali S."/>
            <person name="Alsbrooks S.L."/>
            <person name="Anim B.N."/>
            <person name="Anosike U.S."/>
            <person name="Attaway T."/>
            <person name="Bandaranaike D.P."/>
            <person name="Battles P.K."/>
            <person name="Bell S.N."/>
            <person name="Bell A.V."/>
            <person name="Beltran B."/>
            <person name="Bickham C."/>
            <person name="Bustamante Y."/>
            <person name="Caleb T."/>
            <person name="Canada A."/>
            <person name="Cardenas V."/>
            <person name="Carter K."/>
            <person name="Chacko J."/>
            <person name="Chandrabose M.N."/>
            <person name="Chavez D."/>
            <person name="Chavez A."/>
            <person name="Chen L."/>
            <person name="Chu H.-S."/>
            <person name="Claassen K.J."/>
            <person name="Cockrell R."/>
            <person name="Collins M."/>
            <person name="Cooper J.A."/>
            <person name="Cree A."/>
            <person name="Curry S.M."/>
            <person name="Da Y."/>
            <person name="Dao M.D."/>
            <person name="Das B."/>
            <person name="Davila M.-L."/>
            <person name="Davy-Carroll L."/>
            <person name="Denson S."/>
            <person name="Dinh H."/>
            <person name="Ebong V.E."/>
            <person name="Edwards J.R."/>
            <person name="Egan A."/>
            <person name="El-Daye J."/>
            <person name="Escobedo L."/>
            <person name="Fernandez S."/>
            <person name="Fernando P.R."/>
            <person name="Flagg N."/>
            <person name="Forbes L.D."/>
            <person name="Fowler R.G."/>
            <person name="Fu Q."/>
            <person name="Gabisi R.A."/>
            <person name="Ganer J."/>
            <person name="Garbino Pronczuk A."/>
            <person name="Garcia R.M."/>
            <person name="Garner T."/>
            <person name="Garrett T.E."/>
            <person name="Gonzalez D.A."/>
            <person name="Hamid H."/>
            <person name="Hawkins E.S."/>
            <person name="Hirani K."/>
            <person name="Hogues M.E."/>
            <person name="Hollins B."/>
            <person name="Hsiao C.-H."/>
            <person name="Jabil R."/>
            <person name="James M.L."/>
            <person name="Jhangiani S.N."/>
            <person name="Johnson B."/>
            <person name="Johnson Q."/>
            <person name="Joshi V."/>
            <person name="Kalu J.B."/>
            <person name="Kam C."/>
            <person name="Kashfia A."/>
            <person name="Keebler J."/>
            <person name="Kisamo H."/>
            <person name="Kovar C.L."/>
            <person name="Lago L.A."/>
            <person name="Lai C.-Y."/>
            <person name="Laidlaw J."/>
            <person name="Lara F."/>
            <person name="Le T.-K."/>
            <person name="Lee S.L."/>
            <person name="Legall F.H."/>
            <person name="Lemon S.J."/>
            <person name="Lewis L.R."/>
            <person name="Li B."/>
            <person name="Liu Y."/>
            <person name="Liu Y.-S."/>
            <person name="Lopez J."/>
            <person name="Lozado R.J."/>
            <person name="Lu J."/>
            <person name="Madu R.C."/>
            <person name="Maheshwari M."/>
            <person name="Maheshwari R."/>
            <person name="Malloy K."/>
            <person name="Martinez E."/>
            <person name="Mathew T."/>
            <person name="Mercado I.C."/>
            <person name="Mercado C."/>
            <person name="Meyer B."/>
            <person name="Montgomery K."/>
            <person name="Morgan M.B."/>
            <person name="Munidasa M."/>
            <person name="Nazareth L.V."/>
            <person name="Nelson J."/>
            <person name="Ng B.M."/>
            <person name="Nguyen N.B."/>
            <person name="Nguyen P.Q."/>
            <person name="Nguyen T."/>
            <person name="Obregon M."/>
            <person name="Okwuonu G.O."/>
            <person name="Onwere C.G."/>
            <person name="Orozco G."/>
            <person name="Parra A."/>
            <person name="Patel S."/>
            <person name="Patil S."/>
            <person name="Perez A."/>
            <person name="Perez Y."/>
            <person name="Pham C."/>
            <person name="Primus E.L."/>
            <person name="Pu L.-L."/>
            <person name="Puazo M."/>
            <person name="Qin X."/>
            <person name="Quiroz J.B."/>
            <person name="Reese J."/>
            <person name="Richards S."/>
            <person name="Rives C.M."/>
            <person name="Robberts R."/>
            <person name="Ruiz S.J."/>
            <person name="Ruiz M.J."/>
            <person name="Santibanez J."/>
            <person name="Schneider B.W."/>
            <person name="Sisson I."/>
            <person name="Smith M."/>
            <person name="Sodergren E."/>
            <person name="Song X.-Z."/>
            <person name="Song B.B."/>
            <person name="Summersgill H."/>
            <person name="Thelus R."/>
            <person name="Thornton R.D."/>
            <person name="Trejos Z.Y."/>
            <person name="Usmani K."/>
            <person name="Vattathil S."/>
            <person name="Villasana D."/>
            <person name="Walker D.L."/>
            <person name="Wang S."/>
            <person name="Wang K."/>
            <person name="White C.S."/>
            <person name="Williams A.C."/>
            <person name="Williamson J."/>
            <person name="Wilson K."/>
            <person name="Woghiren I.O."/>
            <person name="Woodworth J.R."/>
            <person name="Worley K.C."/>
            <person name="Wright R.A."/>
            <person name="Wu W."/>
            <person name="Young L."/>
            <person name="Zhang L."/>
            <person name="Zhang J."/>
            <person name="Zhu Y."/>
            <person name="Muzny D.M."/>
            <person name="Weinstock G."/>
            <person name="Gibbs R.A."/>
        </authorList>
    </citation>
    <scope>NUCLEOTIDE SEQUENCE [LARGE SCALE GENOMIC DNA]</scope>
    <source>
        <strain evidence="3">LSR1</strain>
    </source>
</reference>
<sequence>MTSEKKKMFPLFNLDDNDIVDNSCQRYEDDTISDKDFETAPVPNISAIENHNDLHDIASFIKKRSLQESEIIACLKFTWEPPLSFAFPVQIEGNRTRKFQHRYLQLFPWLAYSKDKQGAFCKWCVIFTTSGGGVGNQPLGKLVKESMVKYKHALTDLNNHAKTEYHLLAAQRANDFLHNYETGNEKAVNVLLDSRNKQVIEYNRKRLIPIVKTIIFCAQNNLALRGHREIGSMKDNDTRDKCLTGEQGIFRALLSYRIECGDSDLLTHLETSNKNYVLNCVIREDFLGFIKMESTTGIAIMTAIQNELENIGLTYENLRGQGYDGGSNMSGVNNGVQSLILKKQPLAFYTHCLSHCLNLCLSKACNVPAIKNMMGTIQSVSGFFSNSAKRTEKLKSVIESSEISESNEPSCIKKRKLKIICETRWVERHTA</sequence>
<feature type="domain" description="DUF4371" evidence="1">
    <location>
        <begin position="280"/>
        <end position="335"/>
    </location>
</feature>
<dbReference type="Pfam" id="PF14291">
    <property type="entry name" value="DUF4371"/>
    <property type="match status" value="1"/>
</dbReference>
<reference evidence="2" key="2">
    <citation type="submission" date="2022-06" db="UniProtKB">
        <authorList>
            <consortium name="EnsemblMetazoa"/>
        </authorList>
    </citation>
    <scope>IDENTIFICATION</scope>
</reference>
<proteinExistence type="predicted"/>
<keyword evidence="3" id="KW-1185">Reference proteome</keyword>
<dbReference type="InterPro" id="IPR012337">
    <property type="entry name" value="RNaseH-like_sf"/>
</dbReference>
<evidence type="ECO:0000313" key="3">
    <source>
        <dbReference type="Proteomes" id="UP000007819"/>
    </source>
</evidence>
<dbReference type="PANTHER" id="PTHR45749">
    <property type="match status" value="1"/>
</dbReference>
<dbReference type="Proteomes" id="UP000007819">
    <property type="component" value="Unassembled WGS sequence"/>
</dbReference>
<dbReference type="SUPFAM" id="SSF53098">
    <property type="entry name" value="Ribonuclease H-like"/>
    <property type="match status" value="1"/>
</dbReference>
<dbReference type="EnsemblMetazoa" id="XM_016800550.1">
    <property type="protein sequence ID" value="XP_016656039.1"/>
    <property type="gene ID" value="LOC107882337"/>
</dbReference>
<dbReference type="AlphaFoldDB" id="A0A8R2H346"/>
<evidence type="ECO:0000313" key="2">
    <source>
        <dbReference type="EnsemblMetazoa" id="XP_016656039.1"/>
    </source>
</evidence>
<protein>
    <recommendedName>
        <fullName evidence="1">DUF4371 domain-containing protein</fullName>
    </recommendedName>
</protein>
<organism evidence="2 3">
    <name type="scientific">Acyrthosiphon pisum</name>
    <name type="common">Pea aphid</name>
    <dbReference type="NCBI Taxonomy" id="7029"/>
    <lineage>
        <taxon>Eukaryota</taxon>
        <taxon>Metazoa</taxon>
        <taxon>Ecdysozoa</taxon>
        <taxon>Arthropoda</taxon>
        <taxon>Hexapoda</taxon>
        <taxon>Insecta</taxon>
        <taxon>Pterygota</taxon>
        <taxon>Neoptera</taxon>
        <taxon>Paraneoptera</taxon>
        <taxon>Hemiptera</taxon>
        <taxon>Sternorrhyncha</taxon>
        <taxon>Aphidomorpha</taxon>
        <taxon>Aphidoidea</taxon>
        <taxon>Aphididae</taxon>
        <taxon>Macrosiphini</taxon>
        <taxon>Acyrthosiphon</taxon>
    </lineage>
</organism>
<evidence type="ECO:0000259" key="1">
    <source>
        <dbReference type="Pfam" id="PF14291"/>
    </source>
</evidence>
<dbReference type="GeneID" id="107882337"/>
<dbReference type="OrthoDB" id="6602453at2759"/>
<dbReference type="KEGG" id="api:107882337"/>
<accession>A0A8R2H346</accession>
<name>A0A8R2H346_ACYPI</name>